<accession>X1IQN5</accession>
<sequence>PVITTAYCGTSEIIEEGKEGFVVQTPADISELTDRIMRLGDSELRQKMGEAGRRRAEEFPYSRNMREILDIYDEYIGSCSR</sequence>
<name>X1IQN5_9ZZZZ</name>
<proteinExistence type="predicted"/>
<feature type="non-terminal residue" evidence="2">
    <location>
        <position position="1"/>
    </location>
</feature>
<dbReference type="SUPFAM" id="SSF53756">
    <property type="entry name" value="UDP-Glycosyltransferase/glycogen phosphorylase"/>
    <property type="match status" value="1"/>
</dbReference>
<evidence type="ECO:0000259" key="1">
    <source>
        <dbReference type="Pfam" id="PF00534"/>
    </source>
</evidence>
<feature type="domain" description="Glycosyl transferase family 1" evidence="1">
    <location>
        <begin position="1"/>
        <end position="55"/>
    </location>
</feature>
<reference evidence="2" key="1">
    <citation type="journal article" date="2014" name="Front. Microbiol.">
        <title>High frequency of phylogenetically diverse reductive dehalogenase-homologous genes in deep subseafloor sedimentary metagenomes.</title>
        <authorList>
            <person name="Kawai M."/>
            <person name="Futagami T."/>
            <person name="Toyoda A."/>
            <person name="Takaki Y."/>
            <person name="Nishi S."/>
            <person name="Hori S."/>
            <person name="Arai W."/>
            <person name="Tsubouchi T."/>
            <person name="Morono Y."/>
            <person name="Uchiyama I."/>
            <person name="Ito T."/>
            <person name="Fujiyama A."/>
            <person name="Inagaki F."/>
            <person name="Takami H."/>
        </authorList>
    </citation>
    <scope>NUCLEOTIDE SEQUENCE</scope>
    <source>
        <strain evidence="2">Expedition CK06-06</strain>
    </source>
</reference>
<dbReference type="InterPro" id="IPR001296">
    <property type="entry name" value="Glyco_trans_1"/>
</dbReference>
<protein>
    <recommendedName>
        <fullName evidence="1">Glycosyl transferase family 1 domain-containing protein</fullName>
    </recommendedName>
</protein>
<organism evidence="2">
    <name type="scientific">marine sediment metagenome</name>
    <dbReference type="NCBI Taxonomy" id="412755"/>
    <lineage>
        <taxon>unclassified sequences</taxon>
        <taxon>metagenomes</taxon>
        <taxon>ecological metagenomes</taxon>
    </lineage>
</organism>
<dbReference type="AlphaFoldDB" id="X1IQN5"/>
<dbReference type="Gene3D" id="3.40.50.2000">
    <property type="entry name" value="Glycogen Phosphorylase B"/>
    <property type="match status" value="1"/>
</dbReference>
<comment type="caution">
    <text evidence="2">The sequence shown here is derived from an EMBL/GenBank/DDBJ whole genome shotgun (WGS) entry which is preliminary data.</text>
</comment>
<dbReference type="GO" id="GO:0016757">
    <property type="term" value="F:glycosyltransferase activity"/>
    <property type="evidence" value="ECO:0007669"/>
    <property type="project" value="InterPro"/>
</dbReference>
<dbReference type="Pfam" id="PF00534">
    <property type="entry name" value="Glycos_transf_1"/>
    <property type="match status" value="1"/>
</dbReference>
<gene>
    <name evidence="2" type="ORF">S03H2_63421</name>
</gene>
<evidence type="ECO:0000313" key="2">
    <source>
        <dbReference type="EMBL" id="GAH84771.1"/>
    </source>
</evidence>
<dbReference type="EMBL" id="BARU01041095">
    <property type="protein sequence ID" value="GAH84771.1"/>
    <property type="molecule type" value="Genomic_DNA"/>
</dbReference>